<dbReference type="SUPFAM" id="SSF48264">
    <property type="entry name" value="Cytochrome P450"/>
    <property type="match status" value="1"/>
</dbReference>
<dbReference type="InterPro" id="IPR001128">
    <property type="entry name" value="Cyt_P450"/>
</dbReference>
<proteinExistence type="inferred from homology"/>
<dbReference type="GO" id="GO:0005506">
    <property type="term" value="F:iron ion binding"/>
    <property type="evidence" value="ECO:0007669"/>
    <property type="project" value="InterPro"/>
</dbReference>
<organism evidence="5 6">
    <name type="scientific">Acaulospora morrowiae</name>
    <dbReference type="NCBI Taxonomy" id="94023"/>
    <lineage>
        <taxon>Eukaryota</taxon>
        <taxon>Fungi</taxon>
        <taxon>Fungi incertae sedis</taxon>
        <taxon>Mucoromycota</taxon>
        <taxon>Glomeromycotina</taxon>
        <taxon>Glomeromycetes</taxon>
        <taxon>Diversisporales</taxon>
        <taxon>Acaulosporaceae</taxon>
        <taxon>Acaulospora</taxon>
    </lineage>
</organism>
<dbReference type="Proteomes" id="UP000789342">
    <property type="component" value="Unassembled WGS sequence"/>
</dbReference>
<dbReference type="Pfam" id="PF00067">
    <property type="entry name" value="p450"/>
    <property type="match status" value="1"/>
</dbReference>
<keyword evidence="3 4" id="KW-0349">Heme</keyword>
<dbReference type="AlphaFoldDB" id="A0A9N9APC9"/>
<dbReference type="PRINTS" id="PR00463">
    <property type="entry name" value="EP450I"/>
</dbReference>
<comment type="similarity">
    <text evidence="4">Belongs to the cytochrome P450 family.</text>
</comment>
<evidence type="ECO:0000256" key="4">
    <source>
        <dbReference type="RuleBase" id="RU000461"/>
    </source>
</evidence>
<evidence type="ECO:0000256" key="1">
    <source>
        <dbReference type="ARBA" id="ARBA00022723"/>
    </source>
</evidence>
<keyword evidence="4" id="KW-0503">Monooxygenase</keyword>
<keyword evidence="2 3" id="KW-0408">Iron</keyword>
<dbReference type="Gene3D" id="1.10.630.10">
    <property type="entry name" value="Cytochrome P450"/>
    <property type="match status" value="1"/>
</dbReference>
<evidence type="ECO:0000256" key="2">
    <source>
        <dbReference type="ARBA" id="ARBA00023004"/>
    </source>
</evidence>
<keyword evidence="4" id="KW-0560">Oxidoreductase</keyword>
<evidence type="ECO:0000256" key="3">
    <source>
        <dbReference type="PIRSR" id="PIRSR602401-1"/>
    </source>
</evidence>
<evidence type="ECO:0000313" key="6">
    <source>
        <dbReference type="Proteomes" id="UP000789342"/>
    </source>
</evidence>
<dbReference type="InterPro" id="IPR002401">
    <property type="entry name" value="Cyt_P450_E_grp-I"/>
</dbReference>
<dbReference type="CDD" id="cd00302">
    <property type="entry name" value="cytochrome_P450"/>
    <property type="match status" value="1"/>
</dbReference>
<sequence length="468" mass="54292">MLRNIAIWPSELQSKYGDIFEVYVGSSRKVWLCNEELAEKILSPVIRNNFHNRVNQNSDLREIGLVNTGLSFNIDYESWSYIRKFYSKAIFSPPFLKQALINTQNSFQKMENYWKTLGEDDVHDFAEWVQSYVRDTVGLITTSKSPNALACYHKKISPDSIEVSDSILEESERLSKSTLRFMTAILWFRSIPKFLRDLPGINLFTKKLKEQVNLLRTNTINIVKTRREEIEGTPEDAPLTRDLLTMFLTVNTTRDITKGIADDINDRPMSDEEIAPVFMEIFVAALISTSDAMCHIFHMISKHPKVKQRLVKEFNDVFGEDPDSQITYEGINKLSYCDAVLKEAFRTSPFSQYFAKRNEKPDQIGGYMFPENTDFYLNLQAFHKSKSKWNDPGLFNPDRFMDETHPDYKNQIYVFGAGVRKCPGRILASLILKATIVMFYRKYDLEFVNKEDPLNTTKILFSRCIGFK</sequence>
<dbReference type="InterPro" id="IPR017972">
    <property type="entry name" value="Cyt_P450_CS"/>
</dbReference>
<comment type="caution">
    <text evidence="5">The sequence shown here is derived from an EMBL/GenBank/DDBJ whole genome shotgun (WGS) entry which is preliminary data.</text>
</comment>
<dbReference type="PANTHER" id="PTHR24301:SF2">
    <property type="entry name" value="THROMBOXANE-A SYNTHASE"/>
    <property type="match status" value="1"/>
</dbReference>
<feature type="non-terminal residue" evidence="5">
    <location>
        <position position="468"/>
    </location>
</feature>
<evidence type="ECO:0000313" key="5">
    <source>
        <dbReference type="EMBL" id="CAG8538010.1"/>
    </source>
</evidence>
<comment type="cofactor">
    <cofactor evidence="3">
        <name>heme</name>
        <dbReference type="ChEBI" id="CHEBI:30413"/>
    </cofactor>
</comment>
<reference evidence="5" key="1">
    <citation type="submission" date="2021-06" db="EMBL/GenBank/DDBJ databases">
        <authorList>
            <person name="Kallberg Y."/>
            <person name="Tangrot J."/>
            <person name="Rosling A."/>
        </authorList>
    </citation>
    <scope>NUCLEOTIDE SEQUENCE</scope>
    <source>
        <strain evidence="5">CL551</strain>
    </source>
</reference>
<gene>
    <name evidence="5" type="ORF">AMORRO_LOCUS4990</name>
</gene>
<dbReference type="InterPro" id="IPR036396">
    <property type="entry name" value="Cyt_P450_sf"/>
</dbReference>
<name>A0A9N9APC9_9GLOM</name>
<dbReference type="PANTHER" id="PTHR24301">
    <property type="entry name" value="THROMBOXANE-A SYNTHASE"/>
    <property type="match status" value="1"/>
</dbReference>
<dbReference type="PRINTS" id="PR00385">
    <property type="entry name" value="P450"/>
</dbReference>
<dbReference type="OrthoDB" id="1470350at2759"/>
<protein>
    <submittedName>
        <fullName evidence="5">14029_t:CDS:1</fullName>
    </submittedName>
</protein>
<dbReference type="EMBL" id="CAJVPV010002863">
    <property type="protein sequence ID" value="CAG8538010.1"/>
    <property type="molecule type" value="Genomic_DNA"/>
</dbReference>
<keyword evidence="6" id="KW-1185">Reference proteome</keyword>
<dbReference type="PROSITE" id="PS00086">
    <property type="entry name" value="CYTOCHROME_P450"/>
    <property type="match status" value="1"/>
</dbReference>
<feature type="binding site" description="axial binding residue" evidence="3">
    <location>
        <position position="422"/>
    </location>
    <ligand>
        <name>heme</name>
        <dbReference type="ChEBI" id="CHEBI:30413"/>
    </ligand>
    <ligandPart>
        <name>Fe</name>
        <dbReference type="ChEBI" id="CHEBI:18248"/>
    </ligandPart>
</feature>
<dbReference type="GO" id="GO:0020037">
    <property type="term" value="F:heme binding"/>
    <property type="evidence" value="ECO:0007669"/>
    <property type="project" value="InterPro"/>
</dbReference>
<dbReference type="GO" id="GO:0016705">
    <property type="term" value="F:oxidoreductase activity, acting on paired donors, with incorporation or reduction of molecular oxygen"/>
    <property type="evidence" value="ECO:0007669"/>
    <property type="project" value="InterPro"/>
</dbReference>
<dbReference type="GO" id="GO:0004497">
    <property type="term" value="F:monooxygenase activity"/>
    <property type="evidence" value="ECO:0007669"/>
    <property type="project" value="UniProtKB-KW"/>
</dbReference>
<accession>A0A9N9APC9</accession>
<keyword evidence="1 3" id="KW-0479">Metal-binding</keyword>